<evidence type="ECO:0000313" key="4">
    <source>
        <dbReference type="EMBL" id="EWM22404.1"/>
    </source>
</evidence>
<feature type="region of interest" description="Disordered" evidence="2">
    <location>
        <begin position="403"/>
        <end position="454"/>
    </location>
</feature>
<dbReference type="AlphaFoldDB" id="W7TNW3"/>
<dbReference type="InterPro" id="IPR000007">
    <property type="entry name" value="Tubby_C"/>
</dbReference>
<evidence type="ECO:0000256" key="2">
    <source>
        <dbReference type="SAM" id="MobiDB-lite"/>
    </source>
</evidence>
<sequence>MTQSFRALLNLLERVDSEEEAVAALEEFLILAQDRPFTCQERDKAFCASSHLVQRGILSEAHPLMKFLDYRLQPAYLPGVSELRLPSANSLESSISLRHSPHLSSHKFVRNGNSCNTKKSYQAEPTHASDDFPPPLVTNPPKQGYVPHDFLFRRVPPETKMLCTIRRLPSNSKAVSPTYRLFLERVLVSNDAVRMVRQEDLAKDAITMHPRAVMSEECEGARFPGAPSLEADRPHCLCTVRAQKAGDGSNSAGKAPCSPLPRVTTETRSFCVLAVLAPPAAASTLPLASDPRGDTGEEEGALPLGWLHRPCRGVWTAVSTSSADANILTPHLAVHISEARSRLLFLSVVLRTDGQDTPNPFRQHHVFQVPLAHLQSPCASSLANENSMPTGWNAWGMRHIKSKVGSNPSALPSRAPNVDPPTPASSSSETPISLPSSSSSSPLAGPPVAPSSPRVLTLHSQLPAWDPARGLHALDFEMGEQRVPLPSRKNLVVVEATASSLQDYAAGLTEVRASGHRAEGGSGARRRGRTAVRTRVGLSHLGGGLGLRRGERSGVDDAAASEWGTLERPRFACQLGKLSEDAYSLDFRAPFSPFQALAVAVAALEEY</sequence>
<proteinExistence type="inferred from homology"/>
<dbReference type="Pfam" id="PF01167">
    <property type="entry name" value="Tub"/>
    <property type="match status" value="1"/>
</dbReference>
<organism evidence="4 5">
    <name type="scientific">Nannochloropsis gaditana</name>
    <dbReference type="NCBI Taxonomy" id="72520"/>
    <lineage>
        <taxon>Eukaryota</taxon>
        <taxon>Sar</taxon>
        <taxon>Stramenopiles</taxon>
        <taxon>Ochrophyta</taxon>
        <taxon>Eustigmatophyceae</taxon>
        <taxon>Eustigmatales</taxon>
        <taxon>Monodopsidaceae</taxon>
        <taxon>Nannochloropsis</taxon>
    </lineage>
</organism>
<dbReference type="EMBL" id="AZIL01002193">
    <property type="protein sequence ID" value="EWM22404.1"/>
    <property type="molecule type" value="Genomic_DNA"/>
</dbReference>
<dbReference type="PANTHER" id="PTHR16517">
    <property type="entry name" value="TUBBY-RELATED"/>
    <property type="match status" value="1"/>
</dbReference>
<dbReference type="OrthoDB" id="10328262at2759"/>
<dbReference type="Proteomes" id="UP000019335">
    <property type="component" value="Unassembled WGS sequence"/>
</dbReference>
<dbReference type="Gene3D" id="3.20.90.10">
    <property type="entry name" value="Tubby Protein, Chain A"/>
    <property type="match status" value="1"/>
</dbReference>
<feature type="compositionally biased region" description="Polar residues" evidence="2">
    <location>
        <begin position="111"/>
        <end position="120"/>
    </location>
</feature>
<name>W7TNW3_9STRA</name>
<accession>W7TNW3</accession>
<feature type="compositionally biased region" description="Low complexity" evidence="2">
    <location>
        <begin position="424"/>
        <end position="443"/>
    </location>
</feature>
<dbReference type="InterPro" id="IPR025659">
    <property type="entry name" value="Tubby-like_C"/>
</dbReference>
<evidence type="ECO:0000313" key="5">
    <source>
        <dbReference type="Proteomes" id="UP000019335"/>
    </source>
</evidence>
<reference evidence="4 5" key="1">
    <citation type="journal article" date="2014" name="Mol. Plant">
        <title>Chromosome Scale Genome Assembly and Transcriptome Profiling of Nannochloropsis gaditana in Nitrogen Depletion.</title>
        <authorList>
            <person name="Corteggiani Carpinelli E."/>
            <person name="Telatin A."/>
            <person name="Vitulo N."/>
            <person name="Forcato C."/>
            <person name="D'Angelo M."/>
            <person name="Schiavon R."/>
            <person name="Vezzi A."/>
            <person name="Giacometti G.M."/>
            <person name="Morosinotto T."/>
            <person name="Valle G."/>
        </authorList>
    </citation>
    <scope>NUCLEOTIDE SEQUENCE [LARGE SCALE GENOMIC DNA]</scope>
    <source>
        <strain evidence="4 5">B-31</strain>
    </source>
</reference>
<evidence type="ECO:0000259" key="3">
    <source>
        <dbReference type="Pfam" id="PF01167"/>
    </source>
</evidence>
<feature type="domain" description="Tubby C-terminal" evidence="3">
    <location>
        <begin position="445"/>
        <end position="604"/>
    </location>
</feature>
<evidence type="ECO:0000256" key="1">
    <source>
        <dbReference type="ARBA" id="ARBA00007129"/>
    </source>
</evidence>
<gene>
    <name evidence="4" type="ORF">Naga_100067g12</name>
</gene>
<keyword evidence="5" id="KW-1185">Reference proteome</keyword>
<feature type="region of interest" description="Disordered" evidence="2">
    <location>
        <begin position="108"/>
        <end position="135"/>
    </location>
</feature>
<comment type="similarity">
    <text evidence="1">Belongs to the TUB family.</text>
</comment>
<protein>
    <submittedName>
        <fullName evidence="4">Tubby C-terminal-like domain protein</fullName>
    </submittedName>
</protein>
<dbReference type="PANTHER" id="PTHR16517:SF104">
    <property type="entry name" value="TUBBY-LIKE F-BOX PROTEIN 6"/>
    <property type="match status" value="1"/>
</dbReference>
<comment type="caution">
    <text evidence="4">The sequence shown here is derived from an EMBL/GenBank/DDBJ whole genome shotgun (WGS) entry which is preliminary data.</text>
</comment>
<dbReference type="SUPFAM" id="SSF54518">
    <property type="entry name" value="Tubby C-terminal domain-like"/>
    <property type="match status" value="1"/>
</dbReference>